<reference evidence="1 2" key="1">
    <citation type="submission" date="2018-02" db="EMBL/GenBank/DDBJ databases">
        <title>Complete genome of Nitrosopumilus ureaphilus PS0.</title>
        <authorList>
            <person name="Qin W."/>
            <person name="Zheng Y."/>
            <person name="Stahl D.A."/>
        </authorList>
    </citation>
    <scope>NUCLEOTIDE SEQUENCE [LARGE SCALE GENOMIC DNA]</scope>
    <source>
        <strain evidence="1 2">PS0</strain>
    </source>
</reference>
<organism evidence="1 2">
    <name type="scientific">Nitrosopumilus ureiphilus</name>
    <dbReference type="NCBI Taxonomy" id="1470067"/>
    <lineage>
        <taxon>Archaea</taxon>
        <taxon>Nitrososphaerota</taxon>
        <taxon>Nitrososphaeria</taxon>
        <taxon>Nitrosopumilales</taxon>
        <taxon>Nitrosopumilaceae</taxon>
        <taxon>Nitrosopumilus</taxon>
    </lineage>
</organism>
<name>A0A7D5R0R0_9ARCH</name>
<dbReference type="GeneID" id="56066786"/>
<evidence type="ECO:0000313" key="2">
    <source>
        <dbReference type="Proteomes" id="UP000509478"/>
    </source>
</evidence>
<dbReference type="AlphaFoldDB" id="A0A7D5R0R0"/>
<keyword evidence="2" id="KW-1185">Reference proteome</keyword>
<dbReference type="RefSeq" id="WP_179372038.1">
    <property type="nucleotide sequence ID" value="NZ_CP026995.1"/>
</dbReference>
<dbReference type="KEGG" id="nue:C5F50_01955"/>
<accession>A0A7D5R0R0</accession>
<sequence>MSGLTATRQSGSQFNINIVRSGCDGGAETANYKGTLTNGFSTIPIQQSFPSIVTSGTSPNCNTFHWQNNVFLNIQHTGDGSGCVGNLITNPTTSYTILCGTIKAGLYVVYVNADYEANQDMGGYTLVAVI</sequence>
<proteinExistence type="predicted"/>
<evidence type="ECO:0000313" key="1">
    <source>
        <dbReference type="EMBL" id="QLH05976.1"/>
    </source>
</evidence>
<protein>
    <submittedName>
        <fullName evidence="1">Uncharacterized protein</fullName>
    </submittedName>
</protein>
<dbReference type="Proteomes" id="UP000509478">
    <property type="component" value="Chromosome"/>
</dbReference>
<dbReference type="EMBL" id="CP026995">
    <property type="protein sequence ID" value="QLH05976.1"/>
    <property type="molecule type" value="Genomic_DNA"/>
</dbReference>
<gene>
    <name evidence="1" type="ORF">C5F50_01955</name>
</gene>